<feature type="domain" description="Glutaredoxin" evidence="3">
    <location>
        <begin position="77"/>
        <end position="131"/>
    </location>
</feature>
<protein>
    <submittedName>
        <fullName evidence="5">Glutaredoxin family protein</fullName>
    </submittedName>
</protein>
<evidence type="ECO:0000256" key="1">
    <source>
        <dbReference type="SAM" id="MobiDB-lite"/>
    </source>
</evidence>
<feature type="compositionally biased region" description="Basic and acidic residues" evidence="1">
    <location>
        <begin position="183"/>
        <end position="204"/>
    </location>
</feature>
<dbReference type="OrthoDB" id="8794394at2"/>
<keyword evidence="6" id="KW-1185">Reference proteome</keyword>
<dbReference type="Proteomes" id="UP000274350">
    <property type="component" value="Chromosome"/>
</dbReference>
<dbReference type="EMBL" id="CP051152">
    <property type="protein sequence ID" value="QJQ05344.1"/>
    <property type="molecule type" value="Genomic_DNA"/>
</dbReference>
<dbReference type="InterPro" id="IPR025392">
    <property type="entry name" value="DUF4124"/>
</dbReference>
<proteinExistence type="predicted"/>
<dbReference type="SUPFAM" id="SSF52833">
    <property type="entry name" value="Thioredoxin-like"/>
    <property type="match status" value="1"/>
</dbReference>
<dbReference type="InterPro" id="IPR036249">
    <property type="entry name" value="Thioredoxin-like_sf"/>
</dbReference>
<feature type="chain" id="PRO_5026690353" evidence="2">
    <location>
        <begin position="25"/>
        <end position="204"/>
    </location>
</feature>
<reference evidence="5 6" key="1">
    <citation type="journal article" date="2019" name="Int. J. Syst. Evol. Microbiol.">
        <title>Undibacterium piscinae sp. nov., isolated from Korean shiner intestine.</title>
        <authorList>
            <person name="Lee S.Y."/>
            <person name="Kang W."/>
            <person name="Kim P.S."/>
            <person name="Kim H.S."/>
            <person name="Sung H."/>
            <person name="Shin N.R."/>
            <person name="Whon T.W."/>
            <person name="Yun J.H."/>
            <person name="Lee J.Y."/>
            <person name="Lee J.Y."/>
            <person name="Jung M.J."/>
            <person name="Jeong Y.S."/>
            <person name="Tak E.J."/>
            <person name="Han J.E."/>
            <person name="Hyun D.W."/>
            <person name="Kang M.S."/>
            <person name="Lee K.E."/>
            <person name="Lee B.H."/>
            <person name="Bae J.W."/>
        </authorList>
    </citation>
    <scope>NUCLEOTIDE SEQUENCE [LARGE SCALE GENOMIC DNA]</scope>
    <source>
        <strain evidence="5 6">S11R28</strain>
    </source>
</reference>
<keyword evidence="2" id="KW-0732">Signal</keyword>
<dbReference type="PROSITE" id="PS51354">
    <property type="entry name" value="GLUTAREDOXIN_2"/>
    <property type="match status" value="1"/>
</dbReference>
<dbReference type="KEGG" id="upi:EJG51_005210"/>
<evidence type="ECO:0000259" key="3">
    <source>
        <dbReference type="Pfam" id="PF00462"/>
    </source>
</evidence>
<gene>
    <name evidence="5" type="ORF">EJG51_005210</name>
</gene>
<name>A0A6M4A2E9_9BURK</name>
<dbReference type="Pfam" id="PF00462">
    <property type="entry name" value="Glutaredoxin"/>
    <property type="match status" value="1"/>
</dbReference>
<dbReference type="Gene3D" id="3.40.30.10">
    <property type="entry name" value="Glutaredoxin"/>
    <property type="match status" value="1"/>
</dbReference>
<feature type="compositionally biased region" description="Low complexity" evidence="1">
    <location>
        <begin position="165"/>
        <end position="180"/>
    </location>
</feature>
<feature type="signal peptide" evidence="2">
    <location>
        <begin position="1"/>
        <end position="24"/>
    </location>
</feature>
<evidence type="ECO:0000259" key="4">
    <source>
        <dbReference type="Pfam" id="PF13511"/>
    </source>
</evidence>
<sequence length="204" mass="21541">MKLVKLLNASCLLLSAVLASTAHAELYKWVGADGKVTYSDVAPPANAKQVEKRALSGGSAGVALPADLAAAVAMNPVTLYAASSCAPCDEGRALLKQRGVPFAEKTIATNEDISKLKQVGGDAQLPLLVISNSKFRGFERQEWNKSLSSAGYPENSVLPKEYRYPPAESAAPAPAAAAPATKRNSEKPKTEPKRNSETESGIRF</sequence>
<evidence type="ECO:0000313" key="6">
    <source>
        <dbReference type="Proteomes" id="UP000274350"/>
    </source>
</evidence>
<accession>A0A6M4A2E9</accession>
<feature type="domain" description="DUF4124" evidence="4">
    <location>
        <begin position="13"/>
        <end position="53"/>
    </location>
</feature>
<dbReference type="InterPro" id="IPR002109">
    <property type="entry name" value="Glutaredoxin"/>
</dbReference>
<dbReference type="Pfam" id="PF13511">
    <property type="entry name" value="DUF4124"/>
    <property type="match status" value="1"/>
</dbReference>
<dbReference type="CDD" id="cd02976">
    <property type="entry name" value="NrdH"/>
    <property type="match status" value="1"/>
</dbReference>
<evidence type="ECO:0000256" key="2">
    <source>
        <dbReference type="SAM" id="SignalP"/>
    </source>
</evidence>
<feature type="region of interest" description="Disordered" evidence="1">
    <location>
        <begin position="149"/>
        <end position="204"/>
    </location>
</feature>
<evidence type="ECO:0000313" key="5">
    <source>
        <dbReference type="EMBL" id="QJQ05344.1"/>
    </source>
</evidence>
<organism evidence="5 6">
    <name type="scientific">Undibacterium piscinae</name>
    <dbReference type="NCBI Taxonomy" id="2495591"/>
    <lineage>
        <taxon>Bacteria</taxon>
        <taxon>Pseudomonadati</taxon>
        <taxon>Pseudomonadota</taxon>
        <taxon>Betaproteobacteria</taxon>
        <taxon>Burkholderiales</taxon>
        <taxon>Oxalobacteraceae</taxon>
        <taxon>Undibacterium</taxon>
    </lineage>
</organism>
<dbReference type="AlphaFoldDB" id="A0A6M4A2E9"/>